<evidence type="ECO:0000313" key="2">
    <source>
        <dbReference type="Proteomes" id="UP001056035"/>
    </source>
</evidence>
<sequence length="97" mass="10596">MILNRDTAYRDVLEALAEGPIKDLFEERHALESNPTPDALASMTRHLAECQTYLSSVVAPKVELLAAVKLVAAASQQYEERWKAGRAAQAIEGTVDA</sequence>
<organism evidence="1 2">
    <name type="scientific">Paraconexibacter antarcticus</name>
    <dbReference type="NCBI Taxonomy" id="2949664"/>
    <lineage>
        <taxon>Bacteria</taxon>
        <taxon>Bacillati</taxon>
        <taxon>Actinomycetota</taxon>
        <taxon>Thermoleophilia</taxon>
        <taxon>Solirubrobacterales</taxon>
        <taxon>Paraconexibacteraceae</taxon>
        <taxon>Paraconexibacter</taxon>
    </lineage>
</organism>
<reference evidence="1 2" key="1">
    <citation type="submission" date="2022-06" db="EMBL/GenBank/DDBJ databases">
        <title>Paraconexibacter antarcticus.</title>
        <authorList>
            <person name="Kim C.S."/>
        </authorList>
    </citation>
    <scope>NUCLEOTIDE SEQUENCE [LARGE SCALE GENOMIC DNA]</scope>
    <source>
        <strain evidence="1 2">02-257</strain>
    </source>
</reference>
<keyword evidence="2" id="KW-1185">Reference proteome</keyword>
<dbReference type="RefSeq" id="WP_254568970.1">
    <property type="nucleotide sequence ID" value="NZ_CP098502.1"/>
</dbReference>
<name>A0ABY5DN46_9ACTN</name>
<gene>
    <name evidence="1" type="ORF">NBH00_12725</name>
</gene>
<protein>
    <submittedName>
        <fullName evidence="1">Uncharacterized protein</fullName>
    </submittedName>
</protein>
<proteinExistence type="predicted"/>
<evidence type="ECO:0000313" key="1">
    <source>
        <dbReference type="EMBL" id="UTI62232.1"/>
    </source>
</evidence>
<accession>A0ABY5DN46</accession>
<dbReference type="Proteomes" id="UP001056035">
    <property type="component" value="Chromosome"/>
</dbReference>
<dbReference type="EMBL" id="CP098502">
    <property type="protein sequence ID" value="UTI62232.1"/>
    <property type="molecule type" value="Genomic_DNA"/>
</dbReference>